<gene>
    <name evidence="1" type="ORF">O3P69_000301</name>
</gene>
<accession>A0AAW0UVL0</accession>
<dbReference type="AlphaFoldDB" id="A0AAW0UVL0"/>
<evidence type="ECO:0000313" key="2">
    <source>
        <dbReference type="Proteomes" id="UP001487740"/>
    </source>
</evidence>
<name>A0AAW0UVL0_SCYPA</name>
<organism evidence="1 2">
    <name type="scientific">Scylla paramamosain</name>
    <name type="common">Mud crab</name>
    <dbReference type="NCBI Taxonomy" id="85552"/>
    <lineage>
        <taxon>Eukaryota</taxon>
        <taxon>Metazoa</taxon>
        <taxon>Ecdysozoa</taxon>
        <taxon>Arthropoda</taxon>
        <taxon>Crustacea</taxon>
        <taxon>Multicrustacea</taxon>
        <taxon>Malacostraca</taxon>
        <taxon>Eumalacostraca</taxon>
        <taxon>Eucarida</taxon>
        <taxon>Decapoda</taxon>
        <taxon>Pleocyemata</taxon>
        <taxon>Brachyura</taxon>
        <taxon>Eubrachyura</taxon>
        <taxon>Portunoidea</taxon>
        <taxon>Portunidae</taxon>
        <taxon>Portuninae</taxon>
        <taxon>Scylla</taxon>
    </lineage>
</organism>
<sequence>MMEENDTIVTANQQSYVHEEGRKVDVDRVRATVEDGTSDISSDVLHTPHEQKQLPGSVPTCCPCTRSFGTLPIPERQRIKLKLTCISSG</sequence>
<proteinExistence type="predicted"/>
<protein>
    <submittedName>
        <fullName evidence="1">Uncharacterized protein</fullName>
    </submittedName>
</protein>
<dbReference type="EMBL" id="JARAKH010000005">
    <property type="protein sequence ID" value="KAK8404143.1"/>
    <property type="molecule type" value="Genomic_DNA"/>
</dbReference>
<evidence type="ECO:0000313" key="1">
    <source>
        <dbReference type="EMBL" id="KAK8404143.1"/>
    </source>
</evidence>
<dbReference type="Proteomes" id="UP001487740">
    <property type="component" value="Unassembled WGS sequence"/>
</dbReference>
<keyword evidence="2" id="KW-1185">Reference proteome</keyword>
<reference evidence="1 2" key="1">
    <citation type="submission" date="2023-03" db="EMBL/GenBank/DDBJ databases">
        <title>High-quality genome of Scylla paramamosain provides insights in environmental adaptation.</title>
        <authorList>
            <person name="Zhang L."/>
        </authorList>
    </citation>
    <scope>NUCLEOTIDE SEQUENCE [LARGE SCALE GENOMIC DNA]</scope>
    <source>
        <strain evidence="1">LZ_2023a</strain>
        <tissue evidence="1">Muscle</tissue>
    </source>
</reference>
<comment type="caution">
    <text evidence="1">The sequence shown here is derived from an EMBL/GenBank/DDBJ whole genome shotgun (WGS) entry which is preliminary data.</text>
</comment>